<dbReference type="AlphaFoldDB" id="U5QMW4"/>
<organism evidence="1 2">
    <name type="scientific">Gloeobacter kilaueensis (strain ATCC BAA-2537 / CCAP 1431/1 / ULC 316 / JS1)</name>
    <dbReference type="NCBI Taxonomy" id="1183438"/>
    <lineage>
        <taxon>Bacteria</taxon>
        <taxon>Bacillati</taxon>
        <taxon>Cyanobacteriota</taxon>
        <taxon>Cyanophyceae</taxon>
        <taxon>Gloeobacterales</taxon>
        <taxon>Gloeobacteraceae</taxon>
        <taxon>Gloeobacter</taxon>
    </lineage>
</organism>
<dbReference type="STRING" id="1183438.GKIL_4056"/>
<keyword evidence="2" id="KW-1185">Reference proteome</keyword>
<evidence type="ECO:0000313" key="1">
    <source>
        <dbReference type="EMBL" id="AGY60302.1"/>
    </source>
</evidence>
<dbReference type="EMBL" id="CP003587">
    <property type="protein sequence ID" value="AGY60302.1"/>
    <property type="molecule type" value="Genomic_DNA"/>
</dbReference>
<dbReference type="PATRIC" id="fig|1183438.3.peg.3994"/>
<evidence type="ECO:0000313" key="2">
    <source>
        <dbReference type="Proteomes" id="UP000017396"/>
    </source>
</evidence>
<name>U5QMW4_GLOK1</name>
<accession>U5QMW4</accession>
<dbReference type="HOGENOM" id="CLU_1821811_0_0_3"/>
<dbReference type="Proteomes" id="UP000017396">
    <property type="component" value="Chromosome"/>
</dbReference>
<dbReference type="KEGG" id="glj:GKIL_4056"/>
<evidence type="ECO:0008006" key="3">
    <source>
        <dbReference type="Google" id="ProtNLM"/>
    </source>
</evidence>
<sequence length="137" mass="15996">MSWQSYQLDRAAQELVLRHRDKGVLNQSYKMRQAAAFGLERFWGEHVRLMKEDATAAGYWKQTWDSLVTILKKAGLELPNHTIKDPKKTQDIQAMADELWKLSPQKQRVALAVLVQFCDCLIWWTQRYKTGKEKSDG</sequence>
<proteinExistence type="predicted"/>
<protein>
    <recommendedName>
        <fullName evidence="3">CRISPR type III-B/RAMP module-associated protein Cmr5</fullName>
    </recommendedName>
</protein>
<dbReference type="OrthoDB" id="456093at2"/>
<dbReference type="eggNOG" id="ENOG5031CQ6">
    <property type="taxonomic scope" value="Bacteria"/>
</dbReference>
<gene>
    <name evidence="1" type="ORF">GKIL_4056</name>
</gene>
<reference evidence="1 2" key="1">
    <citation type="journal article" date="2013" name="PLoS ONE">
        <title>Cultivation and Complete Genome Sequencing of Gloeobacter kilaueensis sp. nov., from a Lava Cave in Kilauea Caldera, Hawai'i.</title>
        <authorList>
            <person name="Saw J.H."/>
            <person name="Schatz M."/>
            <person name="Brown M.V."/>
            <person name="Kunkel D.D."/>
            <person name="Foster J.S."/>
            <person name="Shick H."/>
            <person name="Christensen S."/>
            <person name="Hou S."/>
            <person name="Wan X."/>
            <person name="Donachie S.P."/>
        </authorList>
    </citation>
    <scope>NUCLEOTIDE SEQUENCE [LARGE SCALE GENOMIC DNA]</scope>
    <source>
        <strain evidence="2">JS</strain>
    </source>
</reference>
<dbReference type="RefSeq" id="WP_023175642.1">
    <property type="nucleotide sequence ID" value="NC_022600.1"/>
</dbReference>